<keyword evidence="6" id="KW-1185">Reference proteome</keyword>
<dbReference type="InterPro" id="IPR029047">
    <property type="entry name" value="HSP70_peptide-bd_sf"/>
</dbReference>
<accession>A0A5A9N0S9</accession>
<dbReference type="GO" id="GO:0140662">
    <property type="term" value="F:ATP-dependent protein folding chaperone"/>
    <property type="evidence" value="ECO:0007669"/>
    <property type="project" value="InterPro"/>
</dbReference>
<name>A0A5A9N0S9_9TELE</name>
<dbReference type="FunFam" id="3.30.420.40:FF:000171">
    <property type="entry name" value="Heat shock 70 kDa protein 4"/>
    <property type="match status" value="1"/>
</dbReference>
<dbReference type="Gene3D" id="2.60.34.10">
    <property type="entry name" value="Substrate Binding Domain Of DNAk, Chain A, domain 1"/>
    <property type="match status" value="1"/>
</dbReference>
<evidence type="ECO:0000256" key="2">
    <source>
        <dbReference type="ARBA" id="ARBA00022741"/>
    </source>
</evidence>
<evidence type="ECO:0000313" key="5">
    <source>
        <dbReference type="EMBL" id="KAA0702147.1"/>
    </source>
</evidence>
<keyword evidence="2" id="KW-0547">Nucleotide-binding</keyword>
<sequence length="430" mass="49150">MRFDVRFPNCYIVVVKSGGITISNDFTDRSTPAVVSFCSKNRIIGNAARNQEHIGCISYGDIGGEINLCSLNKVMYLNDEHHLLLTELKDITTESTKKVSECVISDYEKLEKLMISKSTDIPLNIECFVDDKDVSGLMNSCHEIFGRNHRCPSAKIITFYRSKPFILEAFYSDRVSLPFPEAKIGEYKVQNIQPQENGEKTKVKVSVEVNCNRVVSVTSATAVMRVSADETETSEINGEMYNDDGFDLMNGGVNNQPPDAKKARTKVNHDGLSLEETISQQLLKDCLSTYIDQEDHKTFFELLNASQNWLYEEGEDQDRQTYNNKPEEIQKLGSSVKDRFQESIKRPKMFEELSAKMQSYMIVIEEFKNGNENYSNINAVDMDKVRVCVEDTHVWMTNMQNSQDRLTPDQEPTIHSTKIRKKLQARRNFQ</sequence>
<dbReference type="InterPro" id="IPR029048">
    <property type="entry name" value="HSP70_C_sf"/>
</dbReference>
<organism evidence="5 6">
    <name type="scientific">Triplophysa tibetana</name>
    <dbReference type="NCBI Taxonomy" id="1572043"/>
    <lineage>
        <taxon>Eukaryota</taxon>
        <taxon>Metazoa</taxon>
        <taxon>Chordata</taxon>
        <taxon>Craniata</taxon>
        <taxon>Vertebrata</taxon>
        <taxon>Euteleostomi</taxon>
        <taxon>Actinopterygii</taxon>
        <taxon>Neopterygii</taxon>
        <taxon>Teleostei</taxon>
        <taxon>Ostariophysi</taxon>
        <taxon>Cypriniformes</taxon>
        <taxon>Nemacheilidae</taxon>
        <taxon>Triplophysa</taxon>
    </lineage>
</organism>
<comment type="caution">
    <text evidence="5">The sequence shown here is derived from an EMBL/GenBank/DDBJ whole genome shotgun (WGS) entry which is preliminary data.</text>
</comment>
<keyword evidence="5" id="KW-0346">Stress response</keyword>
<protein>
    <submittedName>
        <fullName evidence="5">Heat shock protein 105 kDa Heat shock 110 kDa protein</fullName>
    </submittedName>
</protein>
<feature type="compositionally biased region" description="Basic residues" evidence="4">
    <location>
        <begin position="417"/>
        <end position="430"/>
    </location>
</feature>
<dbReference type="GO" id="GO:0005634">
    <property type="term" value="C:nucleus"/>
    <property type="evidence" value="ECO:0007669"/>
    <property type="project" value="TreeGrafter"/>
</dbReference>
<evidence type="ECO:0000256" key="1">
    <source>
        <dbReference type="ARBA" id="ARBA00007381"/>
    </source>
</evidence>
<dbReference type="EMBL" id="SOYY01000025">
    <property type="protein sequence ID" value="KAA0702147.1"/>
    <property type="molecule type" value="Genomic_DNA"/>
</dbReference>
<dbReference type="GO" id="GO:0005524">
    <property type="term" value="F:ATP binding"/>
    <property type="evidence" value="ECO:0007669"/>
    <property type="project" value="UniProtKB-KW"/>
</dbReference>
<dbReference type="InterPro" id="IPR013126">
    <property type="entry name" value="Hsp_70_fam"/>
</dbReference>
<evidence type="ECO:0000313" key="6">
    <source>
        <dbReference type="Proteomes" id="UP000324632"/>
    </source>
</evidence>
<reference evidence="5 6" key="1">
    <citation type="journal article" date="2019" name="Mol. Ecol. Resour.">
        <title>Chromosome-level genome assembly of Triplophysa tibetana, a fish adapted to the harsh high-altitude environment of the Tibetan Plateau.</title>
        <authorList>
            <person name="Yang X."/>
            <person name="Liu H."/>
            <person name="Ma Z."/>
            <person name="Zou Y."/>
            <person name="Zou M."/>
            <person name="Mao Y."/>
            <person name="Li X."/>
            <person name="Wang H."/>
            <person name="Chen T."/>
            <person name="Wang W."/>
            <person name="Yang R."/>
        </authorList>
    </citation>
    <scope>NUCLEOTIDE SEQUENCE [LARGE SCALE GENOMIC DNA]</scope>
    <source>
        <strain evidence="5">TTIB1903HZAU</strain>
        <tissue evidence="5">Muscle</tissue>
    </source>
</reference>
<gene>
    <name evidence="5" type="ORF">E1301_Tti007973</name>
</gene>
<dbReference type="AlphaFoldDB" id="A0A5A9N0S9"/>
<comment type="similarity">
    <text evidence="1">Belongs to the heat shock protein 70 family.</text>
</comment>
<evidence type="ECO:0000256" key="4">
    <source>
        <dbReference type="SAM" id="MobiDB-lite"/>
    </source>
</evidence>
<dbReference type="SUPFAM" id="SSF100934">
    <property type="entry name" value="Heat shock protein 70kD (HSP70), C-terminal subdomain"/>
    <property type="match status" value="1"/>
</dbReference>
<feature type="region of interest" description="Disordered" evidence="4">
    <location>
        <begin position="402"/>
        <end position="430"/>
    </location>
</feature>
<dbReference type="Proteomes" id="UP000324632">
    <property type="component" value="Chromosome 25"/>
</dbReference>
<proteinExistence type="inferred from homology"/>
<dbReference type="SUPFAM" id="SSF100920">
    <property type="entry name" value="Heat shock protein 70kD (HSP70), peptide-binding domain"/>
    <property type="match status" value="1"/>
</dbReference>
<dbReference type="GO" id="GO:0005829">
    <property type="term" value="C:cytosol"/>
    <property type="evidence" value="ECO:0007669"/>
    <property type="project" value="TreeGrafter"/>
</dbReference>
<dbReference type="PANTHER" id="PTHR45639">
    <property type="entry name" value="HSC70CB, ISOFORM G-RELATED"/>
    <property type="match status" value="1"/>
</dbReference>
<dbReference type="Gene3D" id="1.20.1270.10">
    <property type="match status" value="1"/>
</dbReference>
<dbReference type="PANTHER" id="PTHR45639:SF2">
    <property type="entry name" value="HEAT SHOCK PROTEIN 105 KDA"/>
    <property type="match status" value="1"/>
</dbReference>
<dbReference type="Gene3D" id="3.30.420.40">
    <property type="match status" value="1"/>
</dbReference>
<evidence type="ECO:0000256" key="3">
    <source>
        <dbReference type="ARBA" id="ARBA00022840"/>
    </source>
</evidence>
<keyword evidence="3" id="KW-0067">ATP-binding</keyword>
<dbReference type="Pfam" id="PF00012">
    <property type="entry name" value="HSP70"/>
    <property type="match status" value="2"/>
</dbReference>